<comment type="similarity">
    <text evidence="1">Belongs to the SlyX family.</text>
</comment>
<evidence type="ECO:0000313" key="4">
    <source>
        <dbReference type="Proteomes" id="UP000315252"/>
    </source>
</evidence>
<dbReference type="Proteomes" id="UP000315252">
    <property type="component" value="Unassembled WGS sequence"/>
</dbReference>
<sequence>MTQELQTRLDSLETHVAEQERTIQDMSDEMAKQWTSLDAAAAKIDRLLDRIRALEGQIDGSDDDTPPPHY</sequence>
<evidence type="ECO:0000256" key="1">
    <source>
        <dbReference type="HAMAP-Rule" id="MF_00715"/>
    </source>
</evidence>
<comment type="caution">
    <text evidence="3">The sequence shown here is derived from an EMBL/GenBank/DDBJ whole genome shotgun (WGS) entry which is preliminary data.</text>
</comment>
<dbReference type="PANTHER" id="PTHR36508">
    <property type="entry name" value="PROTEIN SLYX"/>
    <property type="match status" value="1"/>
</dbReference>
<gene>
    <name evidence="1" type="primary">slyX</name>
    <name evidence="3" type="ORF">FKG95_11150</name>
</gene>
<keyword evidence="2" id="KW-0175">Coiled coil</keyword>
<feature type="coiled-coil region" evidence="2">
    <location>
        <begin position="2"/>
        <end position="64"/>
    </location>
</feature>
<dbReference type="InterPro" id="IPR007236">
    <property type="entry name" value="SlyX"/>
</dbReference>
<evidence type="ECO:0000256" key="2">
    <source>
        <dbReference type="SAM" id="Coils"/>
    </source>
</evidence>
<proteinExistence type="inferred from homology"/>
<evidence type="ECO:0000313" key="3">
    <source>
        <dbReference type="EMBL" id="TQV80706.1"/>
    </source>
</evidence>
<dbReference type="EMBL" id="VHSH01000003">
    <property type="protein sequence ID" value="TQV80706.1"/>
    <property type="molecule type" value="Genomic_DNA"/>
</dbReference>
<accession>A0A545TU17</accession>
<dbReference type="Pfam" id="PF04102">
    <property type="entry name" value="SlyX"/>
    <property type="match status" value="1"/>
</dbReference>
<dbReference type="AlphaFoldDB" id="A0A545TU17"/>
<protein>
    <recommendedName>
        <fullName evidence="1">Protein SlyX homolog</fullName>
    </recommendedName>
</protein>
<reference evidence="3 4" key="1">
    <citation type="submission" date="2019-06" db="EMBL/GenBank/DDBJ databases">
        <title>Whole genome sequence for Rhodospirillaceae sp. R148.</title>
        <authorList>
            <person name="Wang G."/>
        </authorList>
    </citation>
    <scope>NUCLEOTIDE SEQUENCE [LARGE SCALE GENOMIC DNA]</scope>
    <source>
        <strain evidence="3 4">R148</strain>
    </source>
</reference>
<dbReference type="PANTHER" id="PTHR36508:SF1">
    <property type="entry name" value="PROTEIN SLYX"/>
    <property type="match status" value="1"/>
</dbReference>
<keyword evidence="4" id="KW-1185">Reference proteome</keyword>
<name>A0A545TU17_9PROT</name>
<dbReference type="RefSeq" id="WP_142896420.1">
    <property type="nucleotide sequence ID" value="NZ_ML660054.1"/>
</dbReference>
<dbReference type="Gene3D" id="1.20.5.300">
    <property type="match status" value="1"/>
</dbReference>
<dbReference type="HAMAP" id="MF_00715">
    <property type="entry name" value="SlyX"/>
    <property type="match status" value="1"/>
</dbReference>
<dbReference type="OrthoDB" id="5422806at2"/>
<organism evidence="3 4">
    <name type="scientific">Denitrobaculum tricleocarpae</name>
    <dbReference type="NCBI Taxonomy" id="2591009"/>
    <lineage>
        <taxon>Bacteria</taxon>
        <taxon>Pseudomonadati</taxon>
        <taxon>Pseudomonadota</taxon>
        <taxon>Alphaproteobacteria</taxon>
        <taxon>Rhodospirillales</taxon>
        <taxon>Rhodospirillaceae</taxon>
        <taxon>Denitrobaculum</taxon>
    </lineage>
</organism>